<name>A0A942TB77_9BACI</name>
<keyword evidence="4" id="KW-1185">Reference proteome</keyword>
<reference evidence="3 4" key="1">
    <citation type="submission" date="2021-05" db="EMBL/GenBank/DDBJ databases">
        <title>Novel Bacillus species.</title>
        <authorList>
            <person name="Liu G."/>
        </authorList>
    </citation>
    <scope>NUCLEOTIDE SEQUENCE [LARGE SCALE GENOMIC DNA]</scope>
    <source>
        <strain evidence="4">FJAT-49780</strain>
    </source>
</reference>
<keyword evidence="3" id="KW-0482">Metalloprotease</keyword>
<feature type="domain" description="CAAX prenyl protease 2/Lysostaphin resistance protein A-like" evidence="2">
    <location>
        <begin position="98"/>
        <end position="182"/>
    </location>
</feature>
<dbReference type="GO" id="GO:0080120">
    <property type="term" value="P:CAAX-box protein maturation"/>
    <property type="evidence" value="ECO:0007669"/>
    <property type="project" value="UniProtKB-ARBA"/>
</dbReference>
<protein>
    <submittedName>
        <fullName evidence="3">CPBP family intramembrane metalloprotease</fullName>
    </submittedName>
</protein>
<proteinExistence type="predicted"/>
<evidence type="ECO:0000259" key="2">
    <source>
        <dbReference type="Pfam" id="PF02517"/>
    </source>
</evidence>
<feature type="transmembrane region" description="Helical" evidence="1">
    <location>
        <begin position="20"/>
        <end position="41"/>
    </location>
</feature>
<evidence type="ECO:0000256" key="1">
    <source>
        <dbReference type="SAM" id="Phobius"/>
    </source>
</evidence>
<keyword evidence="1" id="KW-0812">Transmembrane</keyword>
<dbReference type="Proteomes" id="UP000681414">
    <property type="component" value="Unassembled WGS sequence"/>
</dbReference>
<accession>A0A942TB77</accession>
<dbReference type="AlphaFoldDB" id="A0A942TB77"/>
<dbReference type="RefSeq" id="WP_213123704.1">
    <property type="nucleotide sequence ID" value="NZ_JAGYPG010000001.1"/>
</dbReference>
<feature type="transmembrane region" description="Helical" evidence="1">
    <location>
        <begin position="53"/>
        <end position="73"/>
    </location>
</feature>
<feature type="transmembrane region" description="Helical" evidence="1">
    <location>
        <begin position="93"/>
        <end position="111"/>
    </location>
</feature>
<keyword evidence="3" id="KW-0645">Protease</keyword>
<dbReference type="Pfam" id="PF02517">
    <property type="entry name" value="Rce1-like"/>
    <property type="match status" value="1"/>
</dbReference>
<comment type="caution">
    <text evidence="3">The sequence shown here is derived from an EMBL/GenBank/DDBJ whole genome shotgun (WGS) entry which is preliminary data.</text>
</comment>
<keyword evidence="1" id="KW-1133">Transmembrane helix</keyword>
<feature type="transmembrane region" description="Helical" evidence="1">
    <location>
        <begin position="168"/>
        <end position="185"/>
    </location>
</feature>
<dbReference type="InterPro" id="IPR003675">
    <property type="entry name" value="Rce1/LyrA-like_dom"/>
</dbReference>
<gene>
    <name evidence="3" type="ORF">KHA97_05520</name>
</gene>
<feature type="transmembrane region" description="Helical" evidence="1">
    <location>
        <begin position="117"/>
        <end position="137"/>
    </location>
</feature>
<dbReference type="EMBL" id="JAGYPG010000001">
    <property type="protein sequence ID" value="MBS4194530.1"/>
    <property type="molecule type" value="Genomic_DNA"/>
</dbReference>
<keyword evidence="1" id="KW-0472">Membrane</keyword>
<evidence type="ECO:0000313" key="4">
    <source>
        <dbReference type="Proteomes" id="UP000681414"/>
    </source>
</evidence>
<feature type="transmembrane region" description="Helical" evidence="1">
    <location>
        <begin position="144"/>
        <end position="162"/>
    </location>
</feature>
<organism evidence="3 4">
    <name type="scientific">Lederbergia citri</name>
    <dbReference type="NCBI Taxonomy" id="2833580"/>
    <lineage>
        <taxon>Bacteria</taxon>
        <taxon>Bacillati</taxon>
        <taxon>Bacillota</taxon>
        <taxon>Bacilli</taxon>
        <taxon>Bacillales</taxon>
        <taxon>Bacillaceae</taxon>
        <taxon>Lederbergia</taxon>
    </lineage>
</organism>
<sequence length="195" mass="22561">MKKNRQAEIAKNLTGKELVFHLLLTQSLIILLALILCWILFPDMSTILKLFHWDIVWIVIGLCSGLTVVALDLVLMKKVPNEYYDDGGINEKIFSGMPIWKIGVLSLLIAFSEELLFRGVIQTHFGFWIASIIFSFIHFRYLSNWYLLLNVSLLSLWIGLIYEWSGQQIFPVIITHFMIDFLLGIKMSRNSVHND</sequence>
<keyword evidence="3" id="KW-0378">Hydrolase</keyword>
<dbReference type="GO" id="GO:0008237">
    <property type="term" value="F:metallopeptidase activity"/>
    <property type="evidence" value="ECO:0007669"/>
    <property type="project" value="UniProtKB-KW"/>
</dbReference>
<dbReference type="GO" id="GO:0004175">
    <property type="term" value="F:endopeptidase activity"/>
    <property type="evidence" value="ECO:0007669"/>
    <property type="project" value="UniProtKB-ARBA"/>
</dbReference>
<evidence type="ECO:0000313" key="3">
    <source>
        <dbReference type="EMBL" id="MBS4194530.1"/>
    </source>
</evidence>